<name>A0A1X6P2N7_PORUM</name>
<evidence type="ECO:0000313" key="2">
    <source>
        <dbReference type="EMBL" id="OSX75162.1"/>
    </source>
</evidence>
<reference evidence="2 3" key="1">
    <citation type="submission" date="2017-03" db="EMBL/GenBank/DDBJ databases">
        <title>WGS assembly of Porphyra umbilicalis.</title>
        <authorList>
            <person name="Brawley S.H."/>
            <person name="Blouin N.A."/>
            <person name="Ficko-Blean E."/>
            <person name="Wheeler G.L."/>
            <person name="Lohr M."/>
            <person name="Goodson H.V."/>
            <person name="Jenkins J.W."/>
            <person name="Blaby-Haas C.E."/>
            <person name="Helliwell K.E."/>
            <person name="Chan C."/>
            <person name="Marriage T."/>
            <person name="Bhattacharya D."/>
            <person name="Klein A.S."/>
            <person name="Badis Y."/>
            <person name="Brodie J."/>
            <person name="Cao Y."/>
            <person name="Collen J."/>
            <person name="Dittami S.M."/>
            <person name="Gachon C.M."/>
            <person name="Green B.R."/>
            <person name="Karpowicz S."/>
            <person name="Kim J.W."/>
            <person name="Kudahl U."/>
            <person name="Lin S."/>
            <person name="Michel G."/>
            <person name="Mittag M."/>
            <person name="Olson B.J."/>
            <person name="Pangilinan J."/>
            <person name="Peng Y."/>
            <person name="Qiu H."/>
            <person name="Shu S."/>
            <person name="Singer J.T."/>
            <person name="Smith A.G."/>
            <person name="Sprecher B.N."/>
            <person name="Wagner V."/>
            <person name="Wang W."/>
            <person name="Wang Z.-Y."/>
            <person name="Yan J."/>
            <person name="Yarish C."/>
            <person name="Zoeuner-Riek S."/>
            <person name="Zhuang Y."/>
            <person name="Zou Y."/>
            <person name="Lindquist E.A."/>
            <person name="Grimwood J."/>
            <person name="Barry K."/>
            <person name="Rokhsar D.S."/>
            <person name="Schmutz J."/>
            <person name="Stiller J.W."/>
            <person name="Grossman A.R."/>
            <person name="Prochnik S.E."/>
        </authorList>
    </citation>
    <scope>NUCLEOTIDE SEQUENCE [LARGE SCALE GENOMIC DNA]</scope>
    <source>
        <strain evidence="2">4086291</strain>
    </source>
</reference>
<protein>
    <submittedName>
        <fullName evidence="2">Uncharacterized protein</fullName>
    </submittedName>
</protein>
<accession>A0A1X6P2N7</accession>
<feature type="compositionally biased region" description="Gly residues" evidence="1">
    <location>
        <begin position="474"/>
        <end position="497"/>
    </location>
</feature>
<evidence type="ECO:0000256" key="1">
    <source>
        <dbReference type="SAM" id="MobiDB-lite"/>
    </source>
</evidence>
<dbReference type="Proteomes" id="UP000218209">
    <property type="component" value="Unassembled WGS sequence"/>
</dbReference>
<feature type="compositionally biased region" description="Acidic residues" evidence="1">
    <location>
        <begin position="588"/>
        <end position="601"/>
    </location>
</feature>
<sequence>MADHPPAGRAIGLDGPPPPVVHVADVSRSARLPKGRVFVVPRGAEGGYGDRSTTVAEAVAAAASSAPDGGGCMTVARVGGGGGDTTVRLAGPAALGAPAARWPNAANRRTALSGSLGHGTRVTKVPSITSAAAVAIHTMARIASSRSMHGGVGGGGGRSSMDDVKSMSAAYERVILKMAAGGGGGGAAAAAGARAGGVVRDGADEVNTAMVHGGDTNLSLMTSASDVDVVNAAVQLARSRQLPRRGRGGGGAAGAPTSRRARFLDIIIPSRRRAALAARRTQLIEVGGAGTRGRQATGNGGGERRRVGAAGIASAAALPAAAEPSSAATAAAIVAAAAVASERIRAAAAAAEWVVGLEATPSDVLVVPSADVDVDLDGRYPVSAVSSASSASLQTSPNATTAGVGGGGVVKPPPYAPSSSTSSTSSTLTRSTATYGRAATAATPKPPATPTGVAAKLPPASGVRRLFSDAPSAGRGGGATHGRGDGGGGGGGGGGVAPAGTRSPGGTLRSAPPVVAALAAAAPQKFGLRPSENSVDGFNGNVSYAPDEFVAFIDPHGKARQPRLPWVARWVPKLHPPEAPHPTADADRESEEEEEDGETDLDQPSMAASKSRPSPGVGVRWGFARHTARAAADEEGDTDEWENEWGSVRDALPVERARPPAITPSPSGAKPRSLRKVAQALGLPVRQRHAAGAV</sequence>
<feature type="region of interest" description="Disordered" evidence="1">
    <location>
        <begin position="575"/>
        <end position="620"/>
    </location>
</feature>
<dbReference type="AlphaFoldDB" id="A0A1X6P2N7"/>
<proteinExistence type="predicted"/>
<evidence type="ECO:0000313" key="3">
    <source>
        <dbReference type="Proteomes" id="UP000218209"/>
    </source>
</evidence>
<keyword evidence="3" id="KW-1185">Reference proteome</keyword>
<dbReference type="EMBL" id="KV918916">
    <property type="protein sequence ID" value="OSX75162.1"/>
    <property type="molecule type" value="Genomic_DNA"/>
</dbReference>
<gene>
    <name evidence="2" type="ORF">BU14_0251s0003</name>
</gene>
<feature type="region of interest" description="Disordered" evidence="1">
    <location>
        <begin position="650"/>
        <end position="673"/>
    </location>
</feature>
<feature type="compositionally biased region" description="Low complexity" evidence="1">
    <location>
        <begin position="418"/>
        <end position="443"/>
    </location>
</feature>
<organism evidence="2 3">
    <name type="scientific">Porphyra umbilicalis</name>
    <name type="common">Purple laver</name>
    <name type="synonym">Red alga</name>
    <dbReference type="NCBI Taxonomy" id="2786"/>
    <lineage>
        <taxon>Eukaryota</taxon>
        <taxon>Rhodophyta</taxon>
        <taxon>Bangiophyceae</taxon>
        <taxon>Bangiales</taxon>
        <taxon>Bangiaceae</taxon>
        <taxon>Porphyra</taxon>
    </lineage>
</organism>
<feature type="region of interest" description="Disordered" evidence="1">
    <location>
        <begin position="386"/>
        <end position="510"/>
    </location>
</feature>